<name>A0A6J6NB17_9ZZZZ</name>
<evidence type="ECO:0000256" key="1">
    <source>
        <dbReference type="ARBA" id="ARBA00023180"/>
    </source>
</evidence>
<feature type="domain" description="IPT/TIG" evidence="2">
    <location>
        <begin position="600"/>
        <end position="686"/>
    </location>
</feature>
<evidence type="ECO:0000259" key="2">
    <source>
        <dbReference type="SMART" id="SM00429"/>
    </source>
</evidence>
<feature type="domain" description="IPT/TIG" evidence="2">
    <location>
        <begin position="688"/>
        <end position="771"/>
    </location>
</feature>
<dbReference type="Pfam" id="PF01833">
    <property type="entry name" value="TIG"/>
    <property type="match status" value="7"/>
</dbReference>
<gene>
    <name evidence="3" type="ORF">UFOPK2366_00276</name>
</gene>
<sequence>MNNGDFTVSSTTCRATLAAGRSCTVTVSFKATADGIRLASIPIIHSGTNALSHLVVTGLGVSTPTITAVAPTLAGRGATVTITGTLLTSTTGVTFQALGQVAQAATSFTVINDTTITAVIPANLSGTTNAPLATAVAVTTRGGTASLAGGVGGLTVNGNPPIITLVAPASGVAGNSVTITGSGFVVGGTTVAINGAVAAIAATPAATATSITVIVPLAANTTGAALANAPLTVSTANGVATSRYTVGSTPILRSFTVPGRATRGSTISLVGTGFTAASTVTFTTATGTTVAAAVLAGRSATSLSVVIPLTAVQGLVTVNTVGFLPSALEFVVDTPPTITSFTPTSGAANAATKIVVTGNNFRTASVVKVGKTNVLAFTVDSPTQITITGLDPATRTGAISITAFGAVTSTGTFTVVLPPTITTFTPTTATANTTTVSVTGTNFVVGGTTVDLVQGPANAPTAVLPQTVLTTTATTITFRAPAGTPAGAYNVRVTNVAGFARSVANLTITLQAPTITSFTPTTATGGVTSVAITGTSFTATSTVSLVQGATVRAQTPAFVNPTTLTFTPAAATPAGVYTVRVTNAAGTATSVATLTVLAPVPTITSFAPGTSTAGGTQVETVTGTNFIAGTTVALVSGATVVAQTATIASSTSITFTPSAATAAGVYNVRVTNSAGLVTSTATLTVVGKPTITSITPNPGAQGKAVTITGTNLLGTGTVTWFASGVTQTLTTTTRTATSITLTLPGTATRAAGTITVDNGAGGVASIAFTIG</sequence>
<proteinExistence type="predicted"/>
<reference evidence="3" key="1">
    <citation type="submission" date="2020-05" db="EMBL/GenBank/DDBJ databases">
        <authorList>
            <person name="Chiriac C."/>
            <person name="Salcher M."/>
            <person name="Ghai R."/>
            <person name="Kavagutti S V."/>
        </authorList>
    </citation>
    <scope>NUCLEOTIDE SEQUENCE</scope>
</reference>
<evidence type="ECO:0000313" key="3">
    <source>
        <dbReference type="EMBL" id="CAB4682015.1"/>
    </source>
</evidence>
<dbReference type="SUPFAM" id="SSF81296">
    <property type="entry name" value="E set domains"/>
    <property type="match status" value="7"/>
</dbReference>
<dbReference type="Gene3D" id="2.60.40.10">
    <property type="entry name" value="Immunoglobulins"/>
    <property type="match status" value="8"/>
</dbReference>
<dbReference type="InterPro" id="IPR013783">
    <property type="entry name" value="Ig-like_fold"/>
</dbReference>
<dbReference type="SMART" id="SM00429">
    <property type="entry name" value="IPT"/>
    <property type="match status" value="6"/>
</dbReference>
<feature type="domain" description="IPT/TIG" evidence="2">
    <location>
        <begin position="512"/>
        <end position="597"/>
    </location>
</feature>
<protein>
    <submittedName>
        <fullName evidence="3">Unannotated protein</fullName>
    </submittedName>
</protein>
<feature type="domain" description="IPT/TIG" evidence="2">
    <location>
        <begin position="418"/>
        <end position="509"/>
    </location>
</feature>
<dbReference type="InterPro" id="IPR052014">
    <property type="entry name" value="Dictyostelium_Tiger"/>
</dbReference>
<accession>A0A6J6NB17</accession>
<dbReference type="PANTHER" id="PTHR31341:SF16">
    <property type="entry name" value="CONTACT SITE A PROTEIN"/>
    <property type="match status" value="1"/>
</dbReference>
<dbReference type="PANTHER" id="PTHR31341">
    <property type="entry name" value="IPT/TIG DOMAIN-CONTAINING PROTEIN-RELATED-RELATED"/>
    <property type="match status" value="1"/>
</dbReference>
<organism evidence="3">
    <name type="scientific">freshwater metagenome</name>
    <dbReference type="NCBI Taxonomy" id="449393"/>
    <lineage>
        <taxon>unclassified sequences</taxon>
        <taxon>metagenomes</taxon>
        <taxon>ecological metagenomes</taxon>
    </lineage>
</organism>
<keyword evidence="1" id="KW-0325">Glycoprotein</keyword>
<dbReference type="EMBL" id="CAEZXM010000032">
    <property type="protein sequence ID" value="CAB4682015.1"/>
    <property type="molecule type" value="Genomic_DNA"/>
</dbReference>
<dbReference type="InterPro" id="IPR002909">
    <property type="entry name" value="IPT_dom"/>
</dbReference>
<dbReference type="AlphaFoldDB" id="A0A6J6NB17"/>
<feature type="domain" description="IPT/TIG" evidence="2">
    <location>
        <begin position="160"/>
        <end position="247"/>
    </location>
</feature>
<feature type="domain" description="IPT/TIG" evidence="2">
    <location>
        <begin position="335"/>
        <end position="416"/>
    </location>
</feature>
<dbReference type="InterPro" id="IPR014756">
    <property type="entry name" value="Ig_E-set"/>
</dbReference>